<protein>
    <recommendedName>
        <fullName evidence="4">3'(2'),5'-bisphosphate nucleotidase CysQ</fullName>
        <ecNumber evidence="4">3.1.3.7</ecNumber>
    </recommendedName>
    <alternativeName>
        <fullName evidence="4">3'(2'),5-bisphosphonucleoside 3'(2')-phosphohydrolase</fullName>
    </alternativeName>
    <alternativeName>
        <fullName evidence="4">3'-phosphoadenosine 5'-phosphate phosphatase</fullName>
        <shortName evidence="4">PAP phosphatase</shortName>
    </alternativeName>
</protein>
<feature type="binding site" evidence="5">
    <location>
        <position position="216"/>
    </location>
    <ligand>
        <name>Mg(2+)</name>
        <dbReference type="ChEBI" id="CHEBI:18420"/>
        <label>1</label>
        <note>catalytic</note>
    </ligand>
</feature>
<proteinExistence type="inferred from homology"/>
<feature type="binding site" evidence="4">
    <location>
        <position position="92"/>
    </location>
    <ligand>
        <name>Mg(2+)</name>
        <dbReference type="ChEBI" id="CHEBI:18420"/>
        <label>1</label>
    </ligand>
</feature>
<evidence type="ECO:0000313" key="6">
    <source>
        <dbReference type="EMBL" id="SEP16237.1"/>
    </source>
</evidence>
<organism evidence="6 7">
    <name type="scientific">Aquisalimonas asiatica</name>
    <dbReference type="NCBI Taxonomy" id="406100"/>
    <lineage>
        <taxon>Bacteria</taxon>
        <taxon>Pseudomonadati</taxon>
        <taxon>Pseudomonadota</taxon>
        <taxon>Gammaproteobacteria</taxon>
        <taxon>Chromatiales</taxon>
        <taxon>Ectothiorhodospiraceae</taxon>
        <taxon>Aquisalimonas</taxon>
    </lineage>
</organism>
<dbReference type="RefSeq" id="WP_091646248.1">
    <property type="nucleotide sequence ID" value="NZ_FOEG01000013.1"/>
</dbReference>
<comment type="function">
    <text evidence="4">Converts adenosine-3',5'-bisphosphate (PAP) to AMP.</text>
</comment>
<keyword evidence="4" id="KW-0997">Cell inner membrane</keyword>
<evidence type="ECO:0000256" key="4">
    <source>
        <dbReference type="HAMAP-Rule" id="MF_02095"/>
    </source>
</evidence>
<dbReference type="PANTHER" id="PTHR43028">
    <property type="entry name" value="3'(2'),5'-BISPHOSPHATE NUCLEOTIDASE 1"/>
    <property type="match status" value="1"/>
</dbReference>
<dbReference type="NCBIfam" id="TIGR01331">
    <property type="entry name" value="bisphos_cysQ"/>
    <property type="match status" value="1"/>
</dbReference>
<feature type="binding site" evidence="4">
    <location>
        <position position="216"/>
    </location>
    <ligand>
        <name>Mg(2+)</name>
        <dbReference type="ChEBI" id="CHEBI:18420"/>
        <label>2</label>
    </ligand>
</feature>
<feature type="binding site" evidence="4">
    <location>
        <position position="70"/>
    </location>
    <ligand>
        <name>substrate</name>
    </ligand>
</feature>
<feature type="binding site" evidence="4 5">
    <location>
        <position position="93"/>
    </location>
    <ligand>
        <name>Mg(2+)</name>
        <dbReference type="ChEBI" id="CHEBI:18420"/>
        <label>2</label>
    </ligand>
</feature>
<dbReference type="OrthoDB" id="9785695at2"/>
<dbReference type="EC" id="3.1.3.7" evidence="4"/>
<evidence type="ECO:0000256" key="5">
    <source>
        <dbReference type="PIRSR" id="PIRSR600760-2"/>
    </source>
</evidence>
<keyword evidence="4" id="KW-1003">Cell membrane</keyword>
<gene>
    <name evidence="4" type="primary">cysQ</name>
    <name evidence="6" type="ORF">SAMN04488052_11367</name>
</gene>
<dbReference type="GO" id="GO:0005886">
    <property type="term" value="C:plasma membrane"/>
    <property type="evidence" value="ECO:0007669"/>
    <property type="project" value="UniProtKB-SubCell"/>
</dbReference>
<dbReference type="CDD" id="cd01638">
    <property type="entry name" value="CysQ"/>
    <property type="match status" value="1"/>
</dbReference>
<keyword evidence="7" id="KW-1185">Reference proteome</keyword>
<reference evidence="6 7" key="1">
    <citation type="submission" date="2016-10" db="EMBL/GenBank/DDBJ databases">
        <authorList>
            <person name="de Groot N.N."/>
        </authorList>
    </citation>
    <scope>NUCLEOTIDE SEQUENCE [LARGE SCALE GENOMIC DNA]</scope>
    <source>
        <strain evidence="6 7">CGMCC 1.6291</strain>
    </source>
</reference>
<dbReference type="SUPFAM" id="SSF56655">
    <property type="entry name" value="Carbohydrate phosphatase"/>
    <property type="match status" value="1"/>
</dbReference>
<accession>A0A1H8VM20</accession>
<dbReference type="HAMAP" id="MF_02095">
    <property type="entry name" value="CysQ"/>
    <property type="match status" value="1"/>
</dbReference>
<dbReference type="InterPro" id="IPR006240">
    <property type="entry name" value="CysQ"/>
</dbReference>
<dbReference type="InterPro" id="IPR020583">
    <property type="entry name" value="Inositol_monoP_metal-BS"/>
</dbReference>
<dbReference type="PRINTS" id="PR00377">
    <property type="entry name" value="IMPHPHTASES"/>
</dbReference>
<name>A0A1H8VM20_9GAMM</name>
<dbReference type="Gene3D" id="3.30.540.10">
    <property type="entry name" value="Fructose-1,6-Bisphosphatase, subunit A, domain 1"/>
    <property type="match status" value="1"/>
</dbReference>
<feature type="binding site" evidence="4">
    <location>
        <position position="216"/>
    </location>
    <ligand>
        <name>substrate</name>
    </ligand>
</feature>
<keyword evidence="2 4" id="KW-0479">Metal-binding</keyword>
<dbReference type="PROSITE" id="PS00629">
    <property type="entry name" value="IMP_1"/>
    <property type="match status" value="1"/>
</dbReference>
<keyword evidence="4" id="KW-0378">Hydrolase</keyword>
<dbReference type="PANTHER" id="PTHR43028:SF5">
    <property type="entry name" value="3'(2'),5'-BISPHOSPHATE NUCLEOTIDASE 1"/>
    <property type="match status" value="1"/>
</dbReference>
<feature type="binding site" evidence="4 5">
    <location>
        <position position="90"/>
    </location>
    <ligand>
        <name>Mg(2+)</name>
        <dbReference type="ChEBI" id="CHEBI:18420"/>
        <label>2</label>
    </ligand>
</feature>
<feature type="binding site" evidence="5">
    <location>
        <position position="70"/>
    </location>
    <ligand>
        <name>Mg(2+)</name>
        <dbReference type="ChEBI" id="CHEBI:18420"/>
        <label>1</label>
        <note>catalytic</note>
    </ligand>
</feature>
<dbReference type="STRING" id="406100.SAMN04488052_11367"/>
<feature type="binding site" evidence="4">
    <location>
        <position position="70"/>
    </location>
    <ligand>
        <name>Mg(2+)</name>
        <dbReference type="ChEBI" id="CHEBI:18420"/>
        <label>1</label>
    </ligand>
</feature>
<comment type="subcellular location">
    <subcellularLocation>
        <location evidence="4">Cell inner membrane</location>
        <topology evidence="4">Peripheral membrane protein</topology>
        <orientation evidence="4">Cytoplasmic side</orientation>
    </subcellularLocation>
</comment>
<comment type="catalytic activity">
    <reaction evidence="1 4">
        <text>adenosine 3',5'-bisphosphate + H2O = AMP + phosphate</text>
        <dbReference type="Rhea" id="RHEA:10040"/>
        <dbReference type="ChEBI" id="CHEBI:15377"/>
        <dbReference type="ChEBI" id="CHEBI:43474"/>
        <dbReference type="ChEBI" id="CHEBI:58343"/>
        <dbReference type="ChEBI" id="CHEBI:456215"/>
        <dbReference type="EC" id="3.1.3.7"/>
    </reaction>
</comment>
<comment type="similarity">
    <text evidence="4">Belongs to the inositol monophosphatase superfamily. CysQ family.</text>
</comment>
<sequence>MNRQALRRLLPQACQLARQAGFVIMGIYRQGFDVDTKADTTLITPADRRANALLRQGLARLGPELPIVSEETAPPPFSERRGWRRYWLLDPLDGTREFVRRSDHFTVNIALVEDHRPVLGIVHAPALGQTWFGGPDLGAFRQADGGEPVPIRVSPQARDPLRVVLGRSNPGPRTRGTLARLPEHATDVWGASLKFCLIAEGRADFFPRYGPISEWDMGAPQAILEAAGGYITDMRDMAPIRYNTRDDLTTSDILAFADDRVDWRKYLE</sequence>
<feature type="binding site" evidence="5">
    <location>
        <position position="92"/>
    </location>
    <ligand>
        <name>Mg(2+)</name>
        <dbReference type="ChEBI" id="CHEBI:18420"/>
        <label>1</label>
        <note>catalytic</note>
    </ligand>
</feature>
<evidence type="ECO:0000256" key="3">
    <source>
        <dbReference type="ARBA" id="ARBA00022842"/>
    </source>
</evidence>
<dbReference type="EMBL" id="FOEG01000013">
    <property type="protein sequence ID" value="SEP16237.1"/>
    <property type="molecule type" value="Genomic_DNA"/>
</dbReference>
<dbReference type="Proteomes" id="UP000199657">
    <property type="component" value="Unassembled WGS sequence"/>
</dbReference>
<dbReference type="GO" id="GO:0008441">
    <property type="term" value="F:3'(2'),5'-bisphosphate nucleotidase activity"/>
    <property type="evidence" value="ECO:0007669"/>
    <property type="project" value="UniProtKB-UniRule"/>
</dbReference>
<evidence type="ECO:0000256" key="1">
    <source>
        <dbReference type="ARBA" id="ARBA00001625"/>
    </source>
</evidence>
<dbReference type="InterPro" id="IPR000760">
    <property type="entry name" value="Inositol_monophosphatase-like"/>
</dbReference>
<feature type="binding site" evidence="4">
    <location>
        <position position="90"/>
    </location>
    <ligand>
        <name>Mg(2+)</name>
        <dbReference type="ChEBI" id="CHEBI:18420"/>
        <label>1</label>
    </ligand>
</feature>
<keyword evidence="4" id="KW-0472">Membrane</keyword>
<evidence type="ECO:0000313" key="7">
    <source>
        <dbReference type="Proteomes" id="UP000199657"/>
    </source>
</evidence>
<evidence type="ECO:0000256" key="2">
    <source>
        <dbReference type="ARBA" id="ARBA00022723"/>
    </source>
</evidence>
<feature type="binding site" evidence="4">
    <location>
        <begin position="92"/>
        <end position="95"/>
    </location>
    <ligand>
        <name>substrate</name>
    </ligand>
</feature>
<dbReference type="GO" id="GO:0050427">
    <property type="term" value="P:3'-phosphoadenosine 5'-phosphosulfate metabolic process"/>
    <property type="evidence" value="ECO:0007669"/>
    <property type="project" value="TreeGrafter"/>
</dbReference>
<comment type="cofactor">
    <cofactor evidence="4 5">
        <name>Mg(2+)</name>
        <dbReference type="ChEBI" id="CHEBI:18420"/>
    </cofactor>
</comment>
<dbReference type="InterPro" id="IPR050725">
    <property type="entry name" value="CysQ/Inositol_MonoPase"/>
</dbReference>
<dbReference type="Pfam" id="PF00459">
    <property type="entry name" value="Inositol_P"/>
    <property type="match status" value="1"/>
</dbReference>
<dbReference type="GO" id="GO:0000103">
    <property type="term" value="P:sulfate assimilation"/>
    <property type="evidence" value="ECO:0007669"/>
    <property type="project" value="TreeGrafter"/>
</dbReference>
<dbReference type="GO" id="GO:0000287">
    <property type="term" value="F:magnesium ion binding"/>
    <property type="evidence" value="ECO:0007669"/>
    <property type="project" value="UniProtKB-UniRule"/>
</dbReference>
<dbReference type="Gene3D" id="3.40.190.80">
    <property type="match status" value="1"/>
</dbReference>
<dbReference type="AlphaFoldDB" id="A0A1H8VM20"/>
<keyword evidence="3 4" id="KW-0460">Magnesium</keyword>